<accession>A0A0A9F5T0</accession>
<sequence>MSIYHQHHEFLIMNTVYVIPIFSGANNHNCLHSKLINYVQIPHVPNHFI</sequence>
<dbReference type="AlphaFoldDB" id="A0A0A9F5T0"/>
<evidence type="ECO:0000313" key="1">
    <source>
        <dbReference type="EMBL" id="JAE03593.1"/>
    </source>
</evidence>
<reference evidence="1" key="1">
    <citation type="submission" date="2014-09" db="EMBL/GenBank/DDBJ databases">
        <authorList>
            <person name="Magalhaes I.L.F."/>
            <person name="Oliveira U."/>
            <person name="Santos F.R."/>
            <person name="Vidigal T.H.D.A."/>
            <person name="Brescovit A.D."/>
            <person name="Santos A.J."/>
        </authorList>
    </citation>
    <scope>NUCLEOTIDE SEQUENCE</scope>
    <source>
        <tissue evidence="1">Shoot tissue taken approximately 20 cm above the soil surface</tissue>
    </source>
</reference>
<organism evidence="1">
    <name type="scientific">Arundo donax</name>
    <name type="common">Giant reed</name>
    <name type="synonym">Donax arundinaceus</name>
    <dbReference type="NCBI Taxonomy" id="35708"/>
    <lineage>
        <taxon>Eukaryota</taxon>
        <taxon>Viridiplantae</taxon>
        <taxon>Streptophyta</taxon>
        <taxon>Embryophyta</taxon>
        <taxon>Tracheophyta</taxon>
        <taxon>Spermatophyta</taxon>
        <taxon>Magnoliopsida</taxon>
        <taxon>Liliopsida</taxon>
        <taxon>Poales</taxon>
        <taxon>Poaceae</taxon>
        <taxon>PACMAD clade</taxon>
        <taxon>Arundinoideae</taxon>
        <taxon>Arundineae</taxon>
        <taxon>Arundo</taxon>
    </lineage>
</organism>
<reference evidence="1" key="2">
    <citation type="journal article" date="2015" name="Data Brief">
        <title>Shoot transcriptome of the giant reed, Arundo donax.</title>
        <authorList>
            <person name="Barrero R.A."/>
            <person name="Guerrero F.D."/>
            <person name="Moolhuijzen P."/>
            <person name="Goolsby J.A."/>
            <person name="Tidwell J."/>
            <person name="Bellgard S.E."/>
            <person name="Bellgard M.I."/>
        </authorList>
    </citation>
    <scope>NUCLEOTIDE SEQUENCE</scope>
    <source>
        <tissue evidence="1">Shoot tissue taken approximately 20 cm above the soil surface</tissue>
    </source>
</reference>
<name>A0A0A9F5T0_ARUDO</name>
<proteinExistence type="predicted"/>
<protein>
    <submittedName>
        <fullName evidence="1">Uncharacterized protein</fullName>
    </submittedName>
</protein>
<dbReference type="EMBL" id="GBRH01194303">
    <property type="protein sequence ID" value="JAE03593.1"/>
    <property type="molecule type" value="Transcribed_RNA"/>
</dbReference>